<protein>
    <submittedName>
        <fullName evidence="1">DNA ligase-associated DEXH box helicase</fullName>
    </submittedName>
</protein>
<dbReference type="PANTHER" id="PTHR11203:SF49">
    <property type="entry name" value="BLL1145 PROTEIN"/>
    <property type="match status" value="1"/>
</dbReference>
<dbReference type="EMBL" id="BKAU01000001">
    <property type="protein sequence ID" value="GEP94129.1"/>
    <property type="molecule type" value="Genomic_DNA"/>
</dbReference>
<dbReference type="SUPFAM" id="SSF56281">
    <property type="entry name" value="Metallo-hydrolase/oxidoreductase"/>
    <property type="match status" value="1"/>
</dbReference>
<dbReference type="RefSeq" id="WP_146857621.1">
    <property type="nucleotide sequence ID" value="NZ_BKAU01000001.1"/>
</dbReference>
<evidence type="ECO:0000313" key="2">
    <source>
        <dbReference type="Proteomes" id="UP000321436"/>
    </source>
</evidence>
<dbReference type="Proteomes" id="UP000321436">
    <property type="component" value="Unassembled WGS sequence"/>
</dbReference>
<dbReference type="AlphaFoldDB" id="A0A512REK5"/>
<dbReference type="InterPro" id="IPR036866">
    <property type="entry name" value="RibonucZ/Hydroxyglut_hydro"/>
</dbReference>
<dbReference type="NCBIfam" id="TIGR04122">
    <property type="entry name" value="Xnuc_lig_assoc"/>
    <property type="match status" value="1"/>
</dbReference>
<dbReference type="OrthoDB" id="9803916at2"/>
<dbReference type="InterPro" id="IPR050698">
    <property type="entry name" value="MBL"/>
</dbReference>
<keyword evidence="2" id="KW-1185">Reference proteome</keyword>
<reference evidence="1 2" key="1">
    <citation type="submission" date="2019-07" db="EMBL/GenBank/DDBJ databases">
        <title>Whole genome shotgun sequence of Chitinophaga cymbidii NBRC 109752.</title>
        <authorList>
            <person name="Hosoyama A."/>
            <person name="Uohara A."/>
            <person name="Ohji S."/>
            <person name="Ichikawa N."/>
        </authorList>
    </citation>
    <scope>NUCLEOTIDE SEQUENCE [LARGE SCALE GENOMIC DNA]</scope>
    <source>
        <strain evidence="1 2">NBRC 109752</strain>
    </source>
</reference>
<dbReference type="Gene3D" id="3.60.15.10">
    <property type="entry name" value="Ribonuclease Z/Hydroxyacylglutathione hydrolase-like"/>
    <property type="match status" value="1"/>
</dbReference>
<name>A0A512REK5_9BACT</name>
<dbReference type="GO" id="GO:0016874">
    <property type="term" value="F:ligase activity"/>
    <property type="evidence" value="ECO:0007669"/>
    <property type="project" value="UniProtKB-KW"/>
</dbReference>
<keyword evidence="1" id="KW-0436">Ligase</keyword>
<comment type="caution">
    <text evidence="1">The sequence shown here is derived from an EMBL/GenBank/DDBJ whole genome shotgun (WGS) entry which is preliminary data.</text>
</comment>
<dbReference type="PANTHER" id="PTHR11203">
    <property type="entry name" value="CLEAVAGE AND POLYADENYLATION SPECIFICITY FACTOR FAMILY MEMBER"/>
    <property type="match status" value="1"/>
</dbReference>
<gene>
    <name evidence="1" type="ORF">CCY01nite_03890</name>
</gene>
<dbReference type="InterPro" id="IPR026360">
    <property type="entry name" value="Xnuc_lig_assoc"/>
</dbReference>
<dbReference type="GO" id="GO:0004521">
    <property type="term" value="F:RNA endonuclease activity"/>
    <property type="evidence" value="ECO:0007669"/>
    <property type="project" value="TreeGrafter"/>
</dbReference>
<proteinExistence type="predicted"/>
<sequence>MEPVLTFTDKGIYCAAGDFYIDPWKPVPRAVITHAHSDHARPGNQHYLCTKDSVPVLQLRLGQDISVQGLAYGEQIYINGATVSFHPAGHMIGSAQVKVTVNGQTWVASGDYKTENDGISGAFEPVKCHVFITESTFGLPIYHWKPQSAMLGDIRSWIHENQQAGKNSVLVAYSLGKAQRLLYNLQHAVPKFLVHGAIFNAHEMLRSQGWPLPPVELITPQTPKEDFKNSLIIAPPSATGSSWMRRFLPYALGICSGWMQVRGNARRQNADAGFAISDHADWPGLLQTIKATGAEKVFATHGFSSVLARYLQENGLEAEEVKTAFGAEEDDTPVIAE</sequence>
<accession>A0A512REK5</accession>
<evidence type="ECO:0000313" key="1">
    <source>
        <dbReference type="EMBL" id="GEP94129.1"/>
    </source>
</evidence>
<organism evidence="1 2">
    <name type="scientific">Chitinophaga cymbidii</name>
    <dbReference type="NCBI Taxonomy" id="1096750"/>
    <lineage>
        <taxon>Bacteria</taxon>
        <taxon>Pseudomonadati</taxon>
        <taxon>Bacteroidota</taxon>
        <taxon>Chitinophagia</taxon>
        <taxon>Chitinophagales</taxon>
        <taxon>Chitinophagaceae</taxon>
        <taxon>Chitinophaga</taxon>
    </lineage>
</organism>